<keyword evidence="3" id="KW-1185">Reference proteome</keyword>
<evidence type="ECO:0000313" key="3">
    <source>
        <dbReference type="Proteomes" id="UP000005741"/>
    </source>
</evidence>
<feature type="domain" description="Translation elongation factor EFTu-like" evidence="1">
    <location>
        <begin position="159"/>
        <end position="226"/>
    </location>
</feature>
<dbReference type="STRING" id="937775.Metlim_0684"/>
<evidence type="ECO:0000313" key="2">
    <source>
        <dbReference type="EMBL" id="EHQ34807.1"/>
    </source>
</evidence>
<evidence type="ECO:0000259" key="1">
    <source>
        <dbReference type="Pfam" id="PF03144"/>
    </source>
</evidence>
<dbReference type="PANTHER" id="PTHR43721:SF11">
    <property type="entry name" value="SELENOCYSTEINE-SPECIFIC ELONGATION FACTOR"/>
    <property type="match status" value="1"/>
</dbReference>
<reference evidence="2 3" key="1">
    <citation type="submission" date="2011-10" db="EMBL/GenBank/DDBJ databases">
        <title>The Improved High-Quality Draft genome of Methanoplanus limicola DSM 2279.</title>
        <authorList>
            <consortium name="US DOE Joint Genome Institute (JGI-PGF)"/>
            <person name="Lucas S."/>
            <person name="Copeland A."/>
            <person name="Lapidus A."/>
            <person name="Glavina del Rio T."/>
            <person name="Dalin E."/>
            <person name="Tice H."/>
            <person name="Bruce D."/>
            <person name="Goodwin L."/>
            <person name="Pitluck S."/>
            <person name="Peters L."/>
            <person name="Mikhailova N."/>
            <person name="Lu M."/>
            <person name="Kyrpides N."/>
            <person name="Mavromatis K."/>
            <person name="Ivanova N."/>
            <person name="Markowitz V."/>
            <person name="Cheng J.-F."/>
            <person name="Hugenholtz P."/>
            <person name="Woyke T."/>
            <person name="Wu D."/>
            <person name="Wirth R."/>
            <person name="Brambilla E.-M."/>
            <person name="Klenk H.-P."/>
            <person name="Eisen J.A."/>
        </authorList>
    </citation>
    <scope>NUCLEOTIDE SEQUENCE [LARGE SCALE GENOMIC DNA]</scope>
    <source>
        <strain evidence="2 3">DSM 2279</strain>
    </source>
</reference>
<dbReference type="GO" id="GO:0003746">
    <property type="term" value="F:translation elongation factor activity"/>
    <property type="evidence" value="ECO:0007669"/>
    <property type="project" value="UniProtKB-KW"/>
</dbReference>
<dbReference type="InterPro" id="IPR027417">
    <property type="entry name" value="P-loop_NTPase"/>
</dbReference>
<organism evidence="2 3">
    <name type="scientific">Methanoplanus limicola DSM 2279</name>
    <dbReference type="NCBI Taxonomy" id="937775"/>
    <lineage>
        <taxon>Archaea</taxon>
        <taxon>Methanobacteriati</taxon>
        <taxon>Methanobacteriota</taxon>
        <taxon>Stenosarchaea group</taxon>
        <taxon>Methanomicrobia</taxon>
        <taxon>Methanomicrobiales</taxon>
        <taxon>Methanomicrobiaceae</taxon>
        <taxon>Methanoplanus</taxon>
    </lineage>
</organism>
<keyword evidence="2" id="KW-0648">Protein biosynthesis</keyword>
<dbReference type="PANTHER" id="PTHR43721">
    <property type="entry name" value="ELONGATION FACTOR TU-RELATED"/>
    <property type="match status" value="1"/>
</dbReference>
<dbReference type="Proteomes" id="UP000005741">
    <property type="component" value="Chromosome"/>
</dbReference>
<dbReference type="CDD" id="cd03696">
    <property type="entry name" value="SelB_II"/>
    <property type="match status" value="1"/>
</dbReference>
<dbReference type="Gene3D" id="2.40.30.10">
    <property type="entry name" value="Translation factors"/>
    <property type="match status" value="1"/>
</dbReference>
<sequence>MPNLNVAVLGCAGYAKTIGKEGTRSDIILYNLKKGEDTVTLIEPLRYPEKLAPLFYTVSMADYAIIVVDGITAEFGEIVLMTDCAGVKSGCIILRNYIDRSQIAPLIKGTVLENYEYSEDDPIILRESLLDKAVSLETVKDDGPGTVSIDHHFNVKGIGTVILGTVMRGKIKVHDSLTVLPDEKIAQLRSIQKHDDDCPDAHTGDRVGLALKNISADDLDRGFVLTTDDGVRCKDIFSGEASVVKYWPTPLEPGMVIHLGHWMQYLSGKIESVSGDDPKKPEITLKLDKDMVYLPGDRAVIHHLDAGKLRVVGTISLN</sequence>
<gene>
    <name evidence="2" type="ORF">Metlim_0684</name>
</gene>
<dbReference type="InParanoid" id="H1YW85"/>
<dbReference type="RefSeq" id="WP_004076508.1">
    <property type="nucleotide sequence ID" value="NZ_CM001436.1"/>
</dbReference>
<dbReference type="EMBL" id="CM001436">
    <property type="protein sequence ID" value="EHQ34807.1"/>
    <property type="molecule type" value="Genomic_DNA"/>
</dbReference>
<dbReference type="GO" id="GO:0001514">
    <property type="term" value="P:selenocysteine incorporation"/>
    <property type="evidence" value="ECO:0007669"/>
    <property type="project" value="TreeGrafter"/>
</dbReference>
<dbReference type="InterPro" id="IPR004161">
    <property type="entry name" value="EFTu-like_2"/>
</dbReference>
<dbReference type="Gene3D" id="3.40.50.300">
    <property type="entry name" value="P-loop containing nucleotide triphosphate hydrolases"/>
    <property type="match status" value="1"/>
</dbReference>
<protein>
    <submittedName>
        <fullName evidence="2">Elongation factor Tu domain 2 protein</fullName>
    </submittedName>
</protein>
<dbReference type="HOGENOM" id="CLU_077867_0_0_2"/>
<dbReference type="InterPro" id="IPR050055">
    <property type="entry name" value="EF-Tu_GTPase"/>
</dbReference>
<dbReference type="GO" id="GO:0005525">
    <property type="term" value="F:GTP binding"/>
    <property type="evidence" value="ECO:0007669"/>
    <property type="project" value="InterPro"/>
</dbReference>
<name>H1YW85_9EURY</name>
<dbReference type="AlphaFoldDB" id="H1YW85"/>
<dbReference type="Pfam" id="PF03144">
    <property type="entry name" value="GTP_EFTU_D2"/>
    <property type="match status" value="1"/>
</dbReference>
<dbReference type="OrthoDB" id="30874at2157"/>
<keyword evidence="2" id="KW-0251">Elongation factor</keyword>
<dbReference type="SUPFAM" id="SSF50447">
    <property type="entry name" value="Translation proteins"/>
    <property type="match status" value="1"/>
</dbReference>
<dbReference type="InterPro" id="IPR009000">
    <property type="entry name" value="Transl_B-barrel_sf"/>
</dbReference>
<accession>H1YW85</accession>
<proteinExistence type="predicted"/>